<dbReference type="RefSeq" id="XP_025394091.1">
    <property type="nucleotide sequence ID" value="XM_025546982.1"/>
</dbReference>
<dbReference type="EMBL" id="MSFL01000096">
    <property type="protein sequence ID" value="PWY63309.1"/>
    <property type="molecule type" value="Genomic_DNA"/>
</dbReference>
<dbReference type="GO" id="GO:0006874">
    <property type="term" value="P:intracellular calcium ion homeostasis"/>
    <property type="evidence" value="ECO:0007669"/>
    <property type="project" value="TreeGrafter"/>
</dbReference>
<dbReference type="FunFam" id="1.20.1420.30:FF:000026">
    <property type="entry name" value="Vacuolar calcium ion transporter"/>
    <property type="match status" value="1"/>
</dbReference>
<feature type="transmembrane region" description="Helical" evidence="8">
    <location>
        <begin position="150"/>
        <end position="174"/>
    </location>
</feature>
<dbReference type="GO" id="GO:0000329">
    <property type="term" value="C:fungal-type vacuole membrane"/>
    <property type="evidence" value="ECO:0007669"/>
    <property type="project" value="TreeGrafter"/>
</dbReference>
<keyword evidence="3" id="KW-0813">Transport</keyword>
<comment type="similarity">
    <text evidence="2">Belongs to the Ca(2+):cation antiporter (CaCA) (TC 2.A.19) family.</text>
</comment>
<evidence type="ECO:0000256" key="4">
    <source>
        <dbReference type="ARBA" id="ARBA00022692"/>
    </source>
</evidence>
<evidence type="ECO:0000259" key="9">
    <source>
        <dbReference type="Pfam" id="PF01699"/>
    </source>
</evidence>
<dbReference type="Gene3D" id="1.20.1420.30">
    <property type="entry name" value="NCX, central ion-binding region"/>
    <property type="match status" value="1"/>
</dbReference>
<evidence type="ECO:0000313" key="10">
    <source>
        <dbReference type="EMBL" id="PWY63309.1"/>
    </source>
</evidence>
<evidence type="ECO:0000256" key="1">
    <source>
        <dbReference type="ARBA" id="ARBA00004127"/>
    </source>
</evidence>
<name>A0A317UPG1_9EURO</name>
<reference evidence="10 11" key="1">
    <citation type="submission" date="2016-12" db="EMBL/GenBank/DDBJ databases">
        <title>The genomes of Aspergillus section Nigri reveals drivers in fungal speciation.</title>
        <authorList>
            <consortium name="DOE Joint Genome Institute"/>
            <person name="Vesth T.C."/>
            <person name="Nybo J."/>
            <person name="Theobald S."/>
            <person name="Brandl J."/>
            <person name="Frisvad J.C."/>
            <person name="Nielsen K.F."/>
            <person name="Lyhne E.K."/>
            <person name="Kogle M.E."/>
            <person name="Kuo A."/>
            <person name="Riley R."/>
            <person name="Clum A."/>
            <person name="Nolan M."/>
            <person name="Lipzen A."/>
            <person name="Salamov A."/>
            <person name="Henrissat B."/>
            <person name="Wiebenga A."/>
            <person name="De Vries R.P."/>
            <person name="Grigoriev I.V."/>
            <person name="Mortensen U.H."/>
            <person name="Andersen M.R."/>
            <person name="Baker S.E."/>
        </authorList>
    </citation>
    <scope>NUCLEOTIDE SEQUENCE [LARGE SCALE GENOMIC DNA]</scope>
    <source>
        <strain evidence="10 11">CBS 117.55</strain>
    </source>
</reference>
<feature type="transmembrane region" description="Helical" evidence="8">
    <location>
        <begin position="24"/>
        <end position="43"/>
    </location>
</feature>
<evidence type="ECO:0000256" key="7">
    <source>
        <dbReference type="ARBA" id="ARBA00023136"/>
    </source>
</evidence>
<dbReference type="GeneID" id="37069219"/>
<feature type="transmembrane region" description="Helical" evidence="8">
    <location>
        <begin position="280"/>
        <end position="300"/>
    </location>
</feature>
<dbReference type="PANTHER" id="PTHR31503:SF14">
    <property type="entry name" value="VACUOLAR CALCIUM ION TRANSPORTER"/>
    <property type="match status" value="1"/>
</dbReference>
<evidence type="ECO:0000313" key="11">
    <source>
        <dbReference type="Proteomes" id="UP000247233"/>
    </source>
</evidence>
<keyword evidence="4 8" id="KW-0812">Transmembrane</keyword>
<organism evidence="10 11">
    <name type="scientific">Aspergillus heteromorphus CBS 117.55</name>
    <dbReference type="NCBI Taxonomy" id="1448321"/>
    <lineage>
        <taxon>Eukaryota</taxon>
        <taxon>Fungi</taxon>
        <taxon>Dikarya</taxon>
        <taxon>Ascomycota</taxon>
        <taxon>Pezizomycotina</taxon>
        <taxon>Eurotiomycetes</taxon>
        <taxon>Eurotiomycetidae</taxon>
        <taxon>Eurotiales</taxon>
        <taxon>Aspergillaceae</taxon>
        <taxon>Aspergillus</taxon>
        <taxon>Aspergillus subgen. Circumdati</taxon>
    </lineage>
</organism>
<feature type="transmembrane region" description="Helical" evidence="8">
    <location>
        <begin position="97"/>
        <end position="118"/>
    </location>
</feature>
<feature type="domain" description="Sodium/calcium exchanger membrane region" evidence="9">
    <location>
        <begin position="157"/>
        <end position="296"/>
    </location>
</feature>
<keyword evidence="11" id="KW-1185">Reference proteome</keyword>
<sequence>MVPSANLLGFAGGELAKKASQSSILANLLLCLGLCFFCGGIGRENQSFHEAVSEVGSGILLVAGFGLLIPSAFYVTLKSNSSDTHVQLSSQALNRSTLIISRATAVILLVAFLMYLFYNLHSHHSIFDEVLEFDERQDEDREKVLKRAKLTLIECLAAVAISLACVCMSAVFLVEEIEHIVNERGVSDNFMGLILVPLVEKAAEHLTAIDEAWDNQINFALFHCLGPSIQTALLNAPIAVLVGWGIGKDMGLNFEIFMIVLVVLSILVVGNFLRDGKSNYLEGGLCVLVYVIIAVSTWYYPRIVPEEELTLYSKLESSGDLQSILTSTNMDVIQPLQDNDLWHAIQILDASTGAITKQVASLELQYGGINMQSQSNDGRKLCQNRDVARLCQKHKSWRQNIAAASSDLAHVLELDLRSESERATTEGKRLLSTLTTRLKEDDRLIVVLERLSAQIEFTGQDETIVEQASGRSRVLAQCISDEIQHRLDRLYLESLQRGLMETQSKPQQAEDEALVALKGELDSLYPEISILAEMSTRQEFTEPMVHELGSHHGKLRIDFHQKLDYVLDVISKMASYTGTLIRRLQDRESFCGMLETIAAAHQSEVGDLFTAQTTSTREALRHAFVQLTPTFISSKNRDAPVSDTLSLAKLLRREGLSLESILDSEKPD</sequence>
<evidence type="ECO:0000256" key="3">
    <source>
        <dbReference type="ARBA" id="ARBA00022448"/>
    </source>
</evidence>
<comment type="caution">
    <text evidence="10">The sequence shown here is derived from an EMBL/GenBank/DDBJ whole genome shotgun (WGS) entry which is preliminary data.</text>
</comment>
<dbReference type="InterPro" id="IPR004837">
    <property type="entry name" value="NaCa_Exmemb"/>
</dbReference>
<dbReference type="InterPro" id="IPR044880">
    <property type="entry name" value="NCX_ion-bd_dom_sf"/>
</dbReference>
<dbReference type="STRING" id="1448321.A0A317UPG1"/>
<gene>
    <name evidence="10" type="ORF">BO70DRAFT_401563</name>
</gene>
<feature type="transmembrane region" description="Helical" evidence="8">
    <location>
        <begin position="254"/>
        <end position="273"/>
    </location>
</feature>
<keyword evidence="6" id="KW-0406">Ion transport</keyword>
<feature type="transmembrane region" description="Helical" evidence="8">
    <location>
        <begin position="55"/>
        <end position="77"/>
    </location>
</feature>
<dbReference type="Pfam" id="PF01699">
    <property type="entry name" value="Na_Ca_ex"/>
    <property type="match status" value="1"/>
</dbReference>
<dbReference type="PANTHER" id="PTHR31503">
    <property type="entry name" value="VACUOLAR CALCIUM ION TRANSPORTER"/>
    <property type="match status" value="1"/>
</dbReference>
<evidence type="ECO:0000256" key="8">
    <source>
        <dbReference type="SAM" id="Phobius"/>
    </source>
</evidence>
<dbReference type="VEuPathDB" id="FungiDB:BO70DRAFT_401563"/>
<protein>
    <recommendedName>
        <fullName evidence="9">Sodium/calcium exchanger membrane region domain-containing protein</fullName>
    </recommendedName>
</protein>
<keyword evidence="7 8" id="KW-0472">Membrane</keyword>
<dbReference type="OrthoDB" id="1699231at2759"/>
<evidence type="ECO:0000256" key="6">
    <source>
        <dbReference type="ARBA" id="ARBA00023065"/>
    </source>
</evidence>
<dbReference type="GO" id="GO:0015369">
    <property type="term" value="F:calcium:proton antiporter activity"/>
    <property type="evidence" value="ECO:0007669"/>
    <property type="project" value="TreeGrafter"/>
</dbReference>
<comment type="subcellular location">
    <subcellularLocation>
        <location evidence="1">Endomembrane system</location>
        <topology evidence="1">Multi-pass membrane protein</topology>
    </subcellularLocation>
</comment>
<accession>A0A317UPG1</accession>
<dbReference type="InterPro" id="IPR004713">
    <property type="entry name" value="CaH_exchang"/>
</dbReference>
<keyword evidence="5 8" id="KW-1133">Transmembrane helix</keyword>
<evidence type="ECO:0000256" key="5">
    <source>
        <dbReference type="ARBA" id="ARBA00022989"/>
    </source>
</evidence>
<proteinExistence type="inferred from homology"/>
<evidence type="ECO:0000256" key="2">
    <source>
        <dbReference type="ARBA" id="ARBA00008170"/>
    </source>
</evidence>
<dbReference type="Proteomes" id="UP000247233">
    <property type="component" value="Unassembled WGS sequence"/>
</dbReference>
<dbReference type="GO" id="GO:0012505">
    <property type="term" value="C:endomembrane system"/>
    <property type="evidence" value="ECO:0007669"/>
    <property type="project" value="UniProtKB-SubCell"/>
</dbReference>
<dbReference type="AlphaFoldDB" id="A0A317UPG1"/>